<dbReference type="GO" id="GO:0006310">
    <property type="term" value="P:DNA recombination"/>
    <property type="evidence" value="ECO:0007669"/>
    <property type="project" value="InterPro"/>
</dbReference>
<reference evidence="2" key="1">
    <citation type="submission" date="2021-01" db="EMBL/GenBank/DDBJ databases">
        <title>YIM 132084 draft genome.</title>
        <authorList>
            <person name="An D."/>
        </authorList>
    </citation>
    <scope>NUCLEOTIDE SEQUENCE</scope>
    <source>
        <strain evidence="2">YIM 132084</strain>
    </source>
</reference>
<keyword evidence="3" id="KW-1185">Reference proteome</keyword>
<evidence type="ECO:0000313" key="2">
    <source>
        <dbReference type="EMBL" id="MBM9467241.1"/>
    </source>
</evidence>
<feature type="compositionally biased region" description="Acidic residues" evidence="1">
    <location>
        <begin position="289"/>
        <end position="302"/>
    </location>
</feature>
<dbReference type="EMBL" id="JAERWK010000010">
    <property type="protein sequence ID" value="MBM9467241.1"/>
    <property type="molecule type" value="Genomic_DNA"/>
</dbReference>
<comment type="caution">
    <text evidence="2">The sequence shown here is derived from an EMBL/GenBank/DDBJ whole genome shotgun (WGS) entry which is preliminary data.</text>
</comment>
<protein>
    <submittedName>
        <fullName evidence="2">Phage recombination protein Bet</fullName>
    </submittedName>
</protein>
<dbReference type="RefSeq" id="WP_205260197.1">
    <property type="nucleotide sequence ID" value="NZ_JAERWK010000010.1"/>
</dbReference>
<feature type="region of interest" description="Disordered" evidence="1">
    <location>
        <begin position="282"/>
        <end position="302"/>
    </location>
</feature>
<evidence type="ECO:0000256" key="1">
    <source>
        <dbReference type="SAM" id="MobiDB-lite"/>
    </source>
</evidence>
<dbReference type="NCBIfam" id="TIGR01913">
    <property type="entry name" value="bet_lambda"/>
    <property type="match status" value="1"/>
</dbReference>
<feature type="region of interest" description="Disordered" evidence="1">
    <location>
        <begin position="1"/>
        <end position="23"/>
    </location>
</feature>
<evidence type="ECO:0000313" key="3">
    <source>
        <dbReference type="Proteomes" id="UP000663792"/>
    </source>
</evidence>
<organism evidence="2 3">
    <name type="scientific">Nakamurella leprariae</name>
    <dbReference type="NCBI Taxonomy" id="2803911"/>
    <lineage>
        <taxon>Bacteria</taxon>
        <taxon>Bacillati</taxon>
        <taxon>Actinomycetota</taxon>
        <taxon>Actinomycetes</taxon>
        <taxon>Nakamurellales</taxon>
        <taxon>Nakamurellaceae</taxon>
        <taxon>Nakamurella</taxon>
    </lineage>
</organism>
<dbReference type="InterPro" id="IPR018330">
    <property type="entry name" value="RecT_fam"/>
</dbReference>
<sequence>MTTSTTIEKQQGGALHVSPGQTEWAPEQQAALRQLGLEDATAGDMSVFLHVCQRTGLDPFARQLYMIGRKAKQWDPKTRSESWTTKYTIQAGIDGLRLVADRTGKYVGQLGPQWCGEDGQWRDVWLSDKPPAAARVAVLRQDFREPLWAVAIFREYAQTTRDGLTRMWAEKPALMIAKVAEALALRKAFPQDLSGIYTSEEMSQADQAAAIGGPAAPGADQGSTPPPALPEGFDEAVAEAIRDEDLDGLLDLHAMAVQAGHQVHVARIVAAGKQVRARIAEREKAAQDDVVDGEVVEDPETT</sequence>
<dbReference type="GO" id="GO:0003677">
    <property type="term" value="F:DNA binding"/>
    <property type="evidence" value="ECO:0007669"/>
    <property type="project" value="InterPro"/>
</dbReference>
<dbReference type="Proteomes" id="UP000663792">
    <property type="component" value="Unassembled WGS sequence"/>
</dbReference>
<dbReference type="AlphaFoldDB" id="A0A938YCU3"/>
<dbReference type="Pfam" id="PF03837">
    <property type="entry name" value="RecT"/>
    <property type="match status" value="1"/>
</dbReference>
<accession>A0A938YCU3</accession>
<dbReference type="InterPro" id="IPR010183">
    <property type="entry name" value="Phage_lambda_Bet"/>
</dbReference>
<name>A0A938YCU3_9ACTN</name>
<gene>
    <name evidence="2" type="primary">bet</name>
    <name evidence="2" type="ORF">JL106_08115</name>
</gene>
<proteinExistence type="predicted"/>